<feature type="domain" description="Aminoglycoside phosphotransferase" evidence="1">
    <location>
        <begin position="207"/>
        <end position="267"/>
    </location>
</feature>
<dbReference type="Proteomes" id="UP000651452">
    <property type="component" value="Unassembled WGS sequence"/>
</dbReference>
<evidence type="ECO:0000313" key="2">
    <source>
        <dbReference type="EMBL" id="KAF9695607.1"/>
    </source>
</evidence>
<keyword evidence="3" id="KW-1185">Reference proteome</keyword>
<comment type="caution">
    <text evidence="2">The sequence shown here is derived from an EMBL/GenBank/DDBJ whole genome shotgun (WGS) entry which is preliminary data.</text>
</comment>
<dbReference type="EMBL" id="RZGK01000011">
    <property type="protein sequence ID" value="KAF9695607.1"/>
    <property type="molecule type" value="Genomic_DNA"/>
</dbReference>
<dbReference type="OrthoDB" id="5598852at2759"/>
<reference evidence="2" key="2">
    <citation type="submission" date="2020-09" db="EMBL/GenBank/DDBJ databases">
        <title>Reference genome assembly for Australian Ascochyta lentis isolate Al4.</title>
        <authorList>
            <person name="Lee R.C."/>
            <person name="Farfan-Caceres L.M."/>
            <person name="Debler J.W."/>
            <person name="Williams A.H."/>
            <person name="Henares B.M."/>
        </authorList>
    </citation>
    <scope>NUCLEOTIDE SEQUENCE</scope>
    <source>
        <strain evidence="2">Al4</strain>
    </source>
</reference>
<evidence type="ECO:0000313" key="3">
    <source>
        <dbReference type="Proteomes" id="UP000651452"/>
    </source>
</evidence>
<dbReference type="InterPro" id="IPR011009">
    <property type="entry name" value="Kinase-like_dom_sf"/>
</dbReference>
<dbReference type="Pfam" id="PF01636">
    <property type="entry name" value="APH"/>
    <property type="match status" value="1"/>
</dbReference>
<dbReference type="AlphaFoldDB" id="A0A8H7J3J3"/>
<name>A0A8H7J3J3_9PLEO</name>
<reference evidence="2" key="1">
    <citation type="submission" date="2018-12" db="EMBL/GenBank/DDBJ databases">
        <authorList>
            <person name="Syme R.A."/>
            <person name="Farfan-Caceres L."/>
            <person name="Lichtenzveig J."/>
        </authorList>
    </citation>
    <scope>NUCLEOTIDE SEQUENCE</scope>
    <source>
        <strain evidence="2">Al4</strain>
    </source>
</reference>
<accession>A0A8H7J3J3</accession>
<dbReference type="InterPro" id="IPR002575">
    <property type="entry name" value="Aminoglycoside_PTrfase"/>
</dbReference>
<organism evidence="2 3">
    <name type="scientific">Ascochyta lentis</name>
    <dbReference type="NCBI Taxonomy" id="205686"/>
    <lineage>
        <taxon>Eukaryota</taxon>
        <taxon>Fungi</taxon>
        <taxon>Dikarya</taxon>
        <taxon>Ascomycota</taxon>
        <taxon>Pezizomycotina</taxon>
        <taxon>Dothideomycetes</taxon>
        <taxon>Pleosporomycetidae</taxon>
        <taxon>Pleosporales</taxon>
        <taxon>Pleosporineae</taxon>
        <taxon>Didymellaceae</taxon>
        <taxon>Ascochyta</taxon>
    </lineage>
</organism>
<gene>
    <name evidence="2" type="ORF">EKO04_006541</name>
</gene>
<sequence length="366" mass="41915">MTSHATSFWERISLEEKDRAGYLNAVQERYDGWDVKEFEYQGLCSFTLLLSPQQGYCTSESGSQSSGHDPAYREPRQFIVQLRPAQHAIGLDVARTASMTYSSFAPTVQFLDLGLSGGLYAYEMSKIEGIPMSRLQSRQWSIAVDTQKKQETLIASFANVIAQGWPNFLSKKRRDSILRVEPPINEGQTIFSQCTGKVGSCTIRKLEKLVQDLPDVWLRERAQSTLKGLCEVEEYPIVLNHGDLIPSNVLTNEETWEITGLVDWAEAEFLPFGTCLYGLEHLLGFFDRSTFTYYDNAPKLRGYFWTSLFRLVPELRDREKDVRLMRDVGVLLWHGYAWDEGAIDRVVNEVDDYEELVKLRAFLSVR</sequence>
<proteinExistence type="predicted"/>
<protein>
    <recommendedName>
        <fullName evidence="1">Aminoglycoside phosphotransferase domain-containing protein</fullName>
    </recommendedName>
</protein>
<dbReference type="Gene3D" id="3.90.1200.10">
    <property type="match status" value="1"/>
</dbReference>
<evidence type="ECO:0000259" key="1">
    <source>
        <dbReference type="Pfam" id="PF01636"/>
    </source>
</evidence>
<dbReference type="SUPFAM" id="SSF56112">
    <property type="entry name" value="Protein kinase-like (PK-like)"/>
    <property type="match status" value="1"/>
</dbReference>